<evidence type="ECO:0000313" key="1">
    <source>
        <dbReference type="EMBL" id="KAK9239070.1"/>
    </source>
</evidence>
<name>A0ACC3T5T7_LIPKO</name>
<gene>
    <name evidence="1" type="ORF">V1525DRAFT_455202</name>
</gene>
<proteinExistence type="predicted"/>
<organism evidence="1 2">
    <name type="scientific">Lipomyces kononenkoae</name>
    <name type="common">Yeast</name>
    <dbReference type="NCBI Taxonomy" id="34357"/>
    <lineage>
        <taxon>Eukaryota</taxon>
        <taxon>Fungi</taxon>
        <taxon>Dikarya</taxon>
        <taxon>Ascomycota</taxon>
        <taxon>Saccharomycotina</taxon>
        <taxon>Lipomycetes</taxon>
        <taxon>Lipomycetales</taxon>
        <taxon>Lipomycetaceae</taxon>
        <taxon>Lipomyces</taxon>
    </lineage>
</organism>
<dbReference type="EMBL" id="MU971349">
    <property type="protein sequence ID" value="KAK9239070.1"/>
    <property type="molecule type" value="Genomic_DNA"/>
</dbReference>
<sequence>MPIKLLHHKSYHVYNSANIERVRRDEAAARAREQQEDEVLRQRDREQRIEILRRRQRGEPVETNEVSREERQDATQEATDADKAIEAAVATTAARGRKRPRNLDDELAAASTALKRAEKIGSSESVLKEGTHINFFEDLERAELEGRANAGTSGKNNEPQAQNLRNMRLDKPAEELSPWYSNMDMKSTTERSQTEKERDRLRQSSEKSKAALDPLAGIQVYLNRKVEIDQRRREKKLSEPWRRIERGTEAYYTGQTRPARRNFEIDNLENRDAVSGSSTSCRGHRDDERNRRDSRSSLNYNDVVTSKTSKSSSLSNEMQRLLREQEAREEKEQRAARELLRKEGTVSGRFNKR</sequence>
<dbReference type="Proteomes" id="UP001433508">
    <property type="component" value="Unassembled WGS sequence"/>
</dbReference>
<reference evidence="2" key="1">
    <citation type="journal article" date="2024" name="Front. Bioeng. Biotechnol.">
        <title>Genome-scale model development and genomic sequencing of the oleaginous clade Lipomyces.</title>
        <authorList>
            <person name="Czajka J.J."/>
            <person name="Han Y."/>
            <person name="Kim J."/>
            <person name="Mondo S.J."/>
            <person name="Hofstad B.A."/>
            <person name="Robles A."/>
            <person name="Haridas S."/>
            <person name="Riley R."/>
            <person name="LaButti K."/>
            <person name="Pangilinan J."/>
            <person name="Andreopoulos W."/>
            <person name="Lipzen A."/>
            <person name="Yan J."/>
            <person name="Wang M."/>
            <person name="Ng V."/>
            <person name="Grigoriev I.V."/>
            <person name="Spatafora J.W."/>
            <person name="Magnuson J.K."/>
            <person name="Baker S.E."/>
            <person name="Pomraning K.R."/>
        </authorList>
    </citation>
    <scope>NUCLEOTIDE SEQUENCE [LARGE SCALE GENOMIC DNA]</scope>
    <source>
        <strain evidence="2">CBS 7786</strain>
    </source>
</reference>
<comment type="caution">
    <text evidence="1">The sequence shown here is derived from an EMBL/GenBank/DDBJ whole genome shotgun (WGS) entry which is preliminary data.</text>
</comment>
<keyword evidence="2" id="KW-1185">Reference proteome</keyword>
<accession>A0ACC3T5T7</accession>
<evidence type="ECO:0000313" key="2">
    <source>
        <dbReference type="Proteomes" id="UP001433508"/>
    </source>
</evidence>
<protein>
    <submittedName>
        <fullName evidence="1">Uncharacterized protein</fullName>
    </submittedName>
</protein>